<evidence type="ECO:0000256" key="1">
    <source>
        <dbReference type="SAM" id="MobiDB-lite"/>
    </source>
</evidence>
<organism evidence="2 3">
    <name type="scientific">Neonectria punicea</name>
    <dbReference type="NCBI Taxonomy" id="979145"/>
    <lineage>
        <taxon>Eukaryota</taxon>
        <taxon>Fungi</taxon>
        <taxon>Dikarya</taxon>
        <taxon>Ascomycota</taxon>
        <taxon>Pezizomycotina</taxon>
        <taxon>Sordariomycetes</taxon>
        <taxon>Hypocreomycetidae</taxon>
        <taxon>Hypocreales</taxon>
        <taxon>Nectriaceae</taxon>
        <taxon>Neonectria</taxon>
    </lineage>
</organism>
<feature type="region of interest" description="Disordered" evidence="1">
    <location>
        <begin position="1"/>
        <end position="43"/>
    </location>
</feature>
<protein>
    <submittedName>
        <fullName evidence="2">Uncharacterized protein</fullName>
    </submittedName>
</protein>
<accession>A0ABR1H943</accession>
<reference evidence="2 3" key="1">
    <citation type="journal article" date="2025" name="Microbiol. Resour. Announc.">
        <title>Draft genome sequences for Neonectria magnoliae and Neonectria punicea, canker pathogens of Liriodendron tulipifera and Acer saccharum in West Virginia.</title>
        <authorList>
            <person name="Petronek H.M."/>
            <person name="Kasson M.T."/>
            <person name="Metheny A.M."/>
            <person name="Stauder C.M."/>
            <person name="Lovett B."/>
            <person name="Lynch S.C."/>
            <person name="Garnas J.R."/>
            <person name="Kasson L.R."/>
            <person name="Stajich J.E."/>
        </authorList>
    </citation>
    <scope>NUCLEOTIDE SEQUENCE [LARGE SCALE GENOMIC DNA]</scope>
    <source>
        <strain evidence="2 3">NRRL 64653</strain>
    </source>
</reference>
<sequence length="93" mass="10256">MFAKNDPKRSLFRSQHSSTPKMSPSTIGKATPGQEQPDAPSDELKAPVFKTWIKQCALLLDEVNDVVFGSKSLSVEMEVNTIVTTYMPLNSDP</sequence>
<dbReference type="EMBL" id="JAZAVJ010000055">
    <property type="protein sequence ID" value="KAK7417655.1"/>
    <property type="molecule type" value="Genomic_DNA"/>
</dbReference>
<name>A0ABR1H943_9HYPO</name>
<keyword evidence="3" id="KW-1185">Reference proteome</keyword>
<gene>
    <name evidence="2" type="ORF">QQX98_004476</name>
</gene>
<evidence type="ECO:0000313" key="3">
    <source>
        <dbReference type="Proteomes" id="UP001498476"/>
    </source>
</evidence>
<proteinExistence type="predicted"/>
<dbReference type="Proteomes" id="UP001498476">
    <property type="component" value="Unassembled WGS sequence"/>
</dbReference>
<comment type="caution">
    <text evidence="2">The sequence shown here is derived from an EMBL/GenBank/DDBJ whole genome shotgun (WGS) entry which is preliminary data.</text>
</comment>
<feature type="compositionally biased region" description="Polar residues" evidence="1">
    <location>
        <begin position="12"/>
        <end position="28"/>
    </location>
</feature>
<evidence type="ECO:0000313" key="2">
    <source>
        <dbReference type="EMBL" id="KAK7417655.1"/>
    </source>
</evidence>